<gene>
    <name evidence="3" type="primary">LOC117568641</name>
</gene>
<dbReference type="AlphaFoldDB" id="A0A6P8X0N6"/>
<dbReference type="Pfam" id="PF13679">
    <property type="entry name" value="Methyltransf_32"/>
    <property type="match status" value="1"/>
</dbReference>
<dbReference type="Proteomes" id="UP000515160">
    <property type="component" value="Chromosome 3"/>
</dbReference>
<evidence type="ECO:0000313" key="3">
    <source>
        <dbReference type="RefSeq" id="XP_034105323.1"/>
    </source>
</evidence>
<protein>
    <submittedName>
        <fullName evidence="3">Methyltransferase-like protein 25B isoform X1</fullName>
    </submittedName>
</protein>
<accession>A0A6P8X0N6</accession>
<sequence>MHDLPNKLAISLNVVKKYEWLLNSYVSDFYVDNHWSKLPLSWQSQLEKLPVEVLAELLQSDDNELRPSRVVWPLELLALRQVLRTLNISRTPKRQLEIELPSCPLLEHRKLKFMFMKCVKPKKSHEIKRMAAICARSCQQTATNFVVDFGAGVGHLARILGYGYGIKVCCLEMQPALNQQAVAIDAKLESMAHKFLEAHEIEHFKRPAHLTQRLSSSTKPAEFIESIREAFQLPAGDFQFGIIGLHPCGDLGATLMRLFLNCEQAKFLNFVGCCYQKMSTRQTQPQMELHGYPLSSQLRRQLHCHDDCQLSYEAREIACHAIEVYYDRLTADQYEYLKIHSLRAAAERIIVHNFPDQRHSALRNVKHSPGMSFNEYFRRAIDGTKFEALKTTQLDNKQIESDLLHWERIVCFYTLRLMLAPLVESIILYDRALFLLESGCQVNIEAIFDPRISPRNHITSAIKS</sequence>
<dbReference type="PANTHER" id="PTHR12496:SF2">
    <property type="entry name" value="METHYLTRANSFERASE-LIKE PROTEIN 25B"/>
    <property type="match status" value="1"/>
</dbReference>
<proteinExistence type="predicted"/>
<name>A0A6P8X0N6_DROAB</name>
<dbReference type="RefSeq" id="XP_034105323.1">
    <property type="nucleotide sequence ID" value="XM_034249432.2"/>
</dbReference>
<evidence type="ECO:0000313" key="2">
    <source>
        <dbReference type="Proteomes" id="UP000515160"/>
    </source>
</evidence>
<feature type="domain" description="Methyltransferase" evidence="1">
    <location>
        <begin position="122"/>
        <end position="280"/>
    </location>
</feature>
<evidence type="ECO:0000259" key="1">
    <source>
        <dbReference type="Pfam" id="PF13679"/>
    </source>
</evidence>
<reference evidence="3" key="1">
    <citation type="submission" date="2025-08" db="UniProtKB">
        <authorList>
            <consortium name="RefSeq"/>
        </authorList>
    </citation>
    <scope>IDENTIFICATION</scope>
    <source>
        <strain evidence="3">15112-1751.03</strain>
        <tissue evidence="3">Whole Adult</tissue>
    </source>
</reference>
<dbReference type="GeneID" id="117568641"/>
<keyword evidence="2" id="KW-1185">Reference proteome</keyword>
<dbReference type="InterPro" id="IPR025714">
    <property type="entry name" value="Methyltranfer_dom"/>
</dbReference>
<dbReference type="PANTHER" id="PTHR12496">
    <property type="entry name" value="CGI-41 METHYLTRANSFERASE"/>
    <property type="match status" value="1"/>
</dbReference>
<dbReference type="InterPro" id="IPR052220">
    <property type="entry name" value="METTL25"/>
</dbReference>
<organism evidence="2 3">
    <name type="scientific">Drosophila albomicans</name>
    <name type="common">Fruit fly</name>
    <dbReference type="NCBI Taxonomy" id="7291"/>
    <lineage>
        <taxon>Eukaryota</taxon>
        <taxon>Metazoa</taxon>
        <taxon>Ecdysozoa</taxon>
        <taxon>Arthropoda</taxon>
        <taxon>Hexapoda</taxon>
        <taxon>Insecta</taxon>
        <taxon>Pterygota</taxon>
        <taxon>Neoptera</taxon>
        <taxon>Endopterygota</taxon>
        <taxon>Diptera</taxon>
        <taxon>Brachycera</taxon>
        <taxon>Muscomorpha</taxon>
        <taxon>Ephydroidea</taxon>
        <taxon>Drosophilidae</taxon>
        <taxon>Drosophila</taxon>
    </lineage>
</organism>
<dbReference type="OrthoDB" id="5875367at2759"/>